<evidence type="ECO:0000313" key="10">
    <source>
        <dbReference type="Proteomes" id="UP000405524"/>
    </source>
</evidence>
<evidence type="ECO:0000256" key="5">
    <source>
        <dbReference type="ARBA" id="ARBA00022989"/>
    </source>
</evidence>
<feature type="transmembrane region" description="Helical" evidence="7">
    <location>
        <begin position="124"/>
        <end position="145"/>
    </location>
</feature>
<evidence type="ECO:0000259" key="8">
    <source>
        <dbReference type="Pfam" id="PF09335"/>
    </source>
</evidence>
<dbReference type="Pfam" id="PF09335">
    <property type="entry name" value="VTT_dom"/>
    <property type="match status" value="1"/>
</dbReference>
<dbReference type="InterPro" id="IPR015414">
    <property type="entry name" value="TMEM64"/>
</dbReference>
<dbReference type="EMBL" id="CABWIC010000011">
    <property type="protein sequence ID" value="VWL97690.1"/>
    <property type="molecule type" value="Genomic_DNA"/>
</dbReference>
<dbReference type="AlphaFoldDB" id="A0A5K1J435"/>
<evidence type="ECO:0000256" key="3">
    <source>
        <dbReference type="ARBA" id="ARBA00022475"/>
    </source>
</evidence>
<evidence type="ECO:0000256" key="4">
    <source>
        <dbReference type="ARBA" id="ARBA00022692"/>
    </source>
</evidence>
<evidence type="ECO:0000313" key="9">
    <source>
        <dbReference type="EMBL" id="VWL97690.1"/>
    </source>
</evidence>
<evidence type="ECO:0000256" key="7">
    <source>
        <dbReference type="RuleBase" id="RU366058"/>
    </source>
</evidence>
<comment type="caution">
    <text evidence="7">Lacks conserved residue(s) required for the propagation of feature annotation.</text>
</comment>
<reference evidence="9 10" key="1">
    <citation type="submission" date="2019-10" db="EMBL/GenBank/DDBJ databases">
        <authorList>
            <person name="Wolf R A."/>
        </authorList>
    </citation>
    <scope>NUCLEOTIDE SEQUENCE [LARGE SCALE GENOMIC DNA]</scope>
    <source>
        <strain evidence="9">Collinsella_intestinalis_DSM_13632</strain>
    </source>
</reference>
<keyword evidence="5 7" id="KW-1133">Transmembrane helix</keyword>
<feature type="domain" description="VTT" evidence="8">
    <location>
        <begin position="145"/>
        <end position="259"/>
    </location>
</feature>
<comment type="similarity">
    <text evidence="2 7">Belongs to the TVP38/TMEM64 family.</text>
</comment>
<dbReference type="PANTHER" id="PTHR12677:SF59">
    <property type="entry name" value="GOLGI APPARATUS MEMBRANE PROTEIN TVP38-RELATED"/>
    <property type="match status" value="1"/>
</dbReference>
<dbReference type="Proteomes" id="UP000405524">
    <property type="component" value="Unassembled WGS sequence"/>
</dbReference>
<dbReference type="RefSeq" id="WP_226803319.1">
    <property type="nucleotide sequence ID" value="NZ_CABWIC010000011.1"/>
</dbReference>
<sequence length="299" mass="32870">MMRMQTEGEAPMEMNALLPQQPVACGGAARKLDVKKLTEVWKRDRTGAAADSAEVACSTAPAEVRESIDEDSEIDVRRRVLRRRVLIGLVAAASITALLCWEYLPGLLAWLADARAVRAFVSDQAFVSRLAMLGINIVQVLLAFLPGEPVELASGYAFGFWEGTALCLVASGLATSMIYWATRRWGWKLVGLFFDRSLFDRFSWLKSAKRLELIMLIVFLIPGTPKDFLTYFAGLTNMRFLPVVLIATFGRIPSIVTSTIAASAVGSGNWPLVACTLVASAFLLAVGGLMYRRLRSRTR</sequence>
<evidence type="ECO:0000256" key="2">
    <source>
        <dbReference type="ARBA" id="ARBA00008640"/>
    </source>
</evidence>
<dbReference type="GeneID" id="77465898"/>
<protein>
    <recommendedName>
        <fullName evidence="7">TVP38/TMEM64 family membrane protein</fullName>
    </recommendedName>
</protein>
<feature type="transmembrane region" description="Helical" evidence="7">
    <location>
        <begin position="157"/>
        <end position="182"/>
    </location>
</feature>
<keyword evidence="6 7" id="KW-0472">Membrane</keyword>
<dbReference type="GO" id="GO:0005886">
    <property type="term" value="C:plasma membrane"/>
    <property type="evidence" value="ECO:0007669"/>
    <property type="project" value="UniProtKB-SubCell"/>
</dbReference>
<keyword evidence="4 7" id="KW-0812">Transmembrane</keyword>
<evidence type="ECO:0000256" key="6">
    <source>
        <dbReference type="ARBA" id="ARBA00023136"/>
    </source>
</evidence>
<keyword evidence="3 7" id="KW-1003">Cell membrane</keyword>
<accession>A0A5K1J435</accession>
<gene>
    <name evidence="9" type="ORF">JKKLCJKK_00913</name>
</gene>
<comment type="subcellular location">
    <subcellularLocation>
        <location evidence="1 7">Cell membrane</location>
        <topology evidence="1 7">Multi-pass membrane protein</topology>
    </subcellularLocation>
</comment>
<feature type="transmembrane region" description="Helical" evidence="7">
    <location>
        <begin position="270"/>
        <end position="291"/>
    </location>
</feature>
<proteinExistence type="inferred from homology"/>
<feature type="transmembrane region" description="Helical" evidence="7">
    <location>
        <begin position="85"/>
        <end position="104"/>
    </location>
</feature>
<dbReference type="InterPro" id="IPR032816">
    <property type="entry name" value="VTT_dom"/>
</dbReference>
<dbReference type="PANTHER" id="PTHR12677">
    <property type="entry name" value="GOLGI APPARATUS MEMBRANE PROTEIN TVP38-RELATED"/>
    <property type="match status" value="1"/>
</dbReference>
<evidence type="ECO:0000256" key="1">
    <source>
        <dbReference type="ARBA" id="ARBA00004651"/>
    </source>
</evidence>
<organism evidence="9 10">
    <name type="scientific">Collinsella intestinalis</name>
    <dbReference type="NCBI Taxonomy" id="147207"/>
    <lineage>
        <taxon>Bacteria</taxon>
        <taxon>Bacillati</taxon>
        <taxon>Actinomycetota</taxon>
        <taxon>Coriobacteriia</taxon>
        <taxon>Coriobacteriales</taxon>
        <taxon>Coriobacteriaceae</taxon>
        <taxon>Collinsella</taxon>
    </lineage>
</organism>
<name>A0A5K1J435_9ACTN</name>